<evidence type="ECO:0000313" key="2">
    <source>
        <dbReference type="EMBL" id="MFB9070248.1"/>
    </source>
</evidence>
<reference evidence="2 3" key="1">
    <citation type="submission" date="2024-09" db="EMBL/GenBank/DDBJ databases">
        <authorList>
            <person name="Sun Q."/>
            <person name="Mori K."/>
        </authorList>
    </citation>
    <scope>NUCLEOTIDE SEQUENCE [LARGE SCALE GENOMIC DNA]</scope>
    <source>
        <strain evidence="2 3">CCM 7609</strain>
    </source>
</reference>
<gene>
    <name evidence="2" type="ORF">ACFFX0_03200</name>
</gene>
<proteinExistence type="predicted"/>
<name>A0ABV5FU87_9MICC</name>
<feature type="compositionally biased region" description="Low complexity" evidence="1">
    <location>
        <begin position="1"/>
        <end position="18"/>
    </location>
</feature>
<comment type="caution">
    <text evidence="2">The sequence shown here is derived from an EMBL/GenBank/DDBJ whole genome shotgun (WGS) entry which is preliminary data.</text>
</comment>
<accession>A0ABV5FU87</accession>
<evidence type="ECO:0000256" key="1">
    <source>
        <dbReference type="SAM" id="MobiDB-lite"/>
    </source>
</evidence>
<feature type="region of interest" description="Disordered" evidence="1">
    <location>
        <begin position="1"/>
        <end position="48"/>
    </location>
</feature>
<protein>
    <submittedName>
        <fullName evidence="2">Uncharacterized protein</fullName>
    </submittedName>
</protein>
<dbReference type="Proteomes" id="UP001589575">
    <property type="component" value="Unassembled WGS sequence"/>
</dbReference>
<evidence type="ECO:0000313" key="3">
    <source>
        <dbReference type="Proteomes" id="UP001589575"/>
    </source>
</evidence>
<keyword evidence="3" id="KW-1185">Reference proteome</keyword>
<sequence length="48" mass="5383">MANTSPWSSTRRTTSTKPWPERHEPADSFLPLAHRSAGADSGNWRHGH</sequence>
<organism evidence="2 3">
    <name type="scientific">Citricoccus parietis</name>
    <dbReference type="NCBI Taxonomy" id="592307"/>
    <lineage>
        <taxon>Bacteria</taxon>
        <taxon>Bacillati</taxon>
        <taxon>Actinomycetota</taxon>
        <taxon>Actinomycetes</taxon>
        <taxon>Micrococcales</taxon>
        <taxon>Micrococcaceae</taxon>
        <taxon>Citricoccus</taxon>
    </lineage>
</organism>
<dbReference type="EMBL" id="JBHMFI010000001">
    <property type="protein sequence ID" value="MFB9070248.1"/>
    <property type="molecule type" value="Genomic_DNA"/>
</dbReference>